<evidence type="ECO:0000313" key="9">
    <source>
        <dbReference type="Proteomes" id="UP000036947"/>
    </source>
</evidence>
<dbReference type="PANTHER" id="PTHR47338">
    <property type="entry name" value="ZN(II)2CYS6 TRANSCRIPTION FACTOR (EUROFUNG)-RELATED"/>
    <property type="match status" value="1"/>
</dbReference>
<dbReference type="CDD" id="cd00067">
    <property type="entry name" value="GAL4"/>
    <property type="match status" value="1"/>
</dbReference>
<dbReference type="InterPro" id="IPR050815">
    <property type="entry name" value="TF_fung"/>
</dbReference>
<dbReference type="PROSITE" id="PS00463">
    <property type="entry name" value="ZN2_CY6_FUNGAL_1"/>
    <property type="match status" value="1"/>
</dbReference>
<feature type="compositionally biased region" description="Low complexity" evidence="6">
    <location>
        <begin position="24"/>
        <end position="37"/>
    </location>
</feature>
<keyword evidence="5" id="KW-0539">Nucleus</keyword>
<keyword evidence="2" id="KW-0479">Metal-binding</keyword>
<dbReference type="SMART" id="SM00906">
    <property type="entry name" value="Fungal_trans"/>
    <property type="match status" value="1"/>
</dbReference>
<evidence type="ECO:0000256" key="4">
    <source>
        <dbReference type="ARBA" id="ARBA00023163"/>
    </source>
</evidence>
<keyword evidence="9" id="KW-1185">Reference proteome</keyword>
<feature type="domain" description="Zn(2)-C6 fungal-type" evidence="7">
    <location>
        <begin position="335"/>
        <end position="365"/>
    </location>
</feature>
<keyword evidence="4" id="KW-0804">Transcription</keyword>
<dbReference type="InterPro" id="IPR036864">
    <property type="entry name" value="Zn2-C6_fun-type_DNA-bd_sf"/>
</dbReference>
<feature type="compositionally biased region" description="Polar residues" evidence="6">
    <location>
        <begin position="79"/>
        <end position="94"/>
    </location>
</feature>
<evidence type="ECO:0000256" key="6">
    <source>
        <dbReference type="SAM" id="MobiDB-lite"/>
    </source>
</evidence>
<dbReference type="GO" id="GO:0008270">
    <property type="term" value="F:zinc ion binding"/>
    <property type="evidence" value="ECO:0007669"/>
    <property type="project" value="InterPro"/>
</dbReference>
<feature type="compositionally biased region" description="Basic and acidic residues" evidence="6">
    <location>
        <begin position="182"/>
        <end position="196"/>
    </location>
</feature>
<name>A0A0L0NJA9_TOLOC</name>
<dbReference type="AlphaFoldDB" id="A0A0L0NJA9"/>
<dbReference type="Pfam" id="PF04082">
    <property type="entry name" value="Fungal_trans"/>
    <property type="match status" value="1"/>
</dbReference>
<evidence type="ECO:0000256" key="5">
    <source>
        <dbReference type="ARBA" id="ARBA00023242"/>
    </source>
</evidence>
<dbReference type="Gene3D" id="4.10.240.10">
    <property type="entry name" value="Zn(2)-C6 fungal-type DNA-binding domain"/>
    <property type="match status" value="1"/>
</dbReference>
<dbReference type="SMART" id="SM00066">
    <property type="entry name" value="GAL4"/>
    <property type="match status" value="1"/>
</dbReference>
<dbReference type="CDD" id="cd12148">
    <property type="entry name" value="fungal_TF_MHR"/>
    <property type="match status" value="1"/>
</dbReference>
<dbReference type="EMBL" id="LFRF01000003">
    <property type="protein sequence ID" value="KND93830.1"/>
    <property type="molecule type" value="Genomic_DNA"/>
</dbReference>
<feature type="region of interest" description="Disordered" evidence="6">
    <location>
        <begin position="1"/>
        <end position="269"/>
    </location>
</feature>
<protein>
    <submittedName>
        <fullName evidence="8">Putative transcriptional regulatory protein</fullName>
    </submittedName>
</protein>
<gene>
    <name evidence="8" type="ORF">TOPH_01756</name>
</gene>
<dbReference type="GO" id="GO:0000981">
    <property type="term" value="F:DNA-binding transcription factor activity, RNA polymerase II-specific"/>
    <property type="evidence" value="ECO:0007669"/>
    <property type="project" value="InterPro"/>
</dbReference>
<keyword evidence="3" id="KW-0805">Transcription regulation</keyword>
<reference evidence="8 9" key="1">
    <citation type="journal article" date="2015" name="BMC Genomics">
        <title>The genome of the truffle-parasite Tolypocladium ophioglossoides and the evolution of antifungal peptaibiotics.</title>
        <authorList>
            <person name="Quandt C.A."/>
            <person name="Bushley K.E."/>
            <person name="Spatafora J.W."/>
        </authorList>
    </citation>
    <scope>NUCLEOTIDE SEQUENCE [LARGE SCALE GENOMIC DNA]</scope>
    <source>
        <strain evidence="8 9">CBS 100239</strain>
    </source>
</reference>
<comment type="caution">
    <text evidence="8">The sequence shown here is derived from an EMBL/GenBank/DDBJ whole genome shotgun (WGS) entry which is preliminary data.</text>
</comment>
<dbReference type="Pfam" id="PF00172">
    <property type="entry name" value="Zn_clus"/>
    <property type="match status" value="1"/>
</dbReference>
<accession>A0A0L0NJA9</accession>
<dbReference type="InterPro" id="IPR001138">
    <property type="entry name" value="Zn2Cys6_DnaBD"/>
</dbReference>
<feature type="compositionally biased region" description="Polar residues" evidence="6">
    <location>
        <begin position="121"/>
        <end position="135"/>
    </location>
</feature>
<dbReference type="GO" id="GO:0003677">
    <property type="term" value="F:DNA binding"/>
    <property type="evidence" value="ECO:0007669"/>
    <property type="project" value="InterPro"/>
</dbReference>
<evidence type="ECO:0000259" key="7">
    <source>
        <dbReference type="PROSITE" id="PS50048"/>
    </source>
</evidence>
<dbReference type="Proteomes" id="UP000036947">
    <property type="component" value="Unassembled WGS sequence"/>
</dbReference>
<dbReference type="PROSITE" id="PS50048">
    <property type="entry name" value="ZN2_CY6_FUNGAL_2"/>
    <property type="match status" value="1"/>
</dbReference>
<evidence type="ECO:0000313" key="8">
    <source>
        <dbReference type="EMBL" id="KND93830.1"/>
    </source>
</evidence>
<evidence type="ECO:0000256" key="2">
    <source>
        <dbReference type="ARBA" id="ARBA00022723"/>
    </source>
</evidence>
<proteinExistence type="predicted"/>
<feature type="region of interest" description="Disordered" evidence="6">
    <location>
        <begin position="367"/>
        <end position="432"/>
    </location>
</feature>
<dbReference type="GO" id="GO:0005634">
    <property type="term" value="C:nucleus"/>
    <property type="evidence" value="ECO:0007669"/>
    <property type="project" value="UniProtKB-SubCell"/>
</dbReference>
<feature type="compositionally biased region" description="Basic and acidic residues" evidence="6">
    <location>
        <begin position="154"/>
        <end position="164"/>
    </location>
</feature>
<dbReference type="GO" id="GO:0006351">
    <property type="term" value="P:DNA-templated transcription"/>
    <property type="evidence" value="ECO:0007669"/>
    <property type="project" value="InterPro"/>
</dbReference>
<dbReference type="InterPro" id="IPR007219">
    <property type="entry name" value="XnlR_reg_dom"/>
</dbReference>
<dbReference type="SUPFAM" id="SSF57701">
    <property type="entry name" value="Zn2/Cys6 DNA-binding domain"/>
    <property type="match status" value="1"/>
</dbReference>
<dbReference type="OrthoDB" id="5426798at2759"/>
<organism evidence="8 9">
    <name type="scientific">Tolypocladium ophioglossoides (strain CBS 100239)</name>
    <name type="common">Snaketongue truffleclub</name>
    <name type="synonym">Elaphocordyceps ophioglossoides</name>
    <dbReference type="NCBI Taxonomy" id="1163406"/>
    <lineage>
        <taxon>Eukaryota</taxon>
        <taxon>Fungi</taxon>
        <taxon>Dikarya</taxon>
        <taxon>Ascomycota</taxon>
        <taxon>Pezizomycotina</taxon>
        <taxon>Sordariomycetes</taxon>
        <taxon>Hypocreomycetidae</taxon>
        <taxon>Hypocreales</taxon>
        <taxon>Ophiocordycipitaceae</taxon>
        <taxon>Tolypocladium</taxon>
    </lineage>
</organism>
<dbReference type="PANTHER" id="PTHR47338:SF11">
    <property type="entry name" value="ZN(II)2CYS6 TRANSCRIPTION FACTOR (EUROFUNG)"/>
    <property type="match status" value="1"/>
</dbReference>
<sequence>MGGLPALDSRHRLVPPDSPPELTSPGASSLSSRSSPSTEQAWGSRAPASLPMSSYDKGPAADMSAGAGASEKGQDRIESSGQAATRQQLPSLSSLFGPPTSIRPLRSPSDGDSNYLAHSPLNRSRASPSMGSSILNAYFPRTASPPVSQPRSTYDVRFDSERQSLHAFARSFSGPRSPSYRDQNHGRLESRSDTETSGKWSVHNDGSKQEYSLGSRDLSFRSPGDKARAQFPGSKDSGAEYSDQRTAHGGANPPPTPTSTIASEGMTSKDGLGPKIWTGSYFLPRFVRATEVPGEGMCYFYDDGSHCKTVIDGEAVNALWGVTKAGKPRKRLAIACVTCREKKIKCDPDYPRCVQCEKFGRVCKFKNAPRGGHNTSPSTPPAELDDMRKVDGPSRHHDGRISESGSSPPVSPRISLPQSSPDGGYSKRLKVGPESYISNREPLASVARSMEHSKSQAPLQRPPPEILPRIPDEVLSRAWRTDPYGSDPESISAVLTQFFGQIDNTMIMRFFPEKIFRSWVSSPPHEKSPEDLMVLYSALAIGVALSGGPKHIAYEYAQVAYYAQKTTAVACLQLVQSRILLAVYYVSTCRLRDASELMSSAAAAAACLQLNQEIEKSRDEGLVSYPFGMNNAGYFEARRRTMWSLFMLERLNAVLPDRPVMISADDIYIRLPADSESFEKQVEAFMPMFDPDESTVSKLAERPSEITGYLVEMVHIWSTCQSAIYRLASRSSPSEADAAKARTVVKKAHDWHNSLPPRLIFGGSNLESAAFSGKVGSFLAMHLLYHHALVRLNRHHLSVARLSAESRANYLQECREHATSILDIANCLDRILRVRPTILSTSPPAMSVAIATAVDVLTASGPMASINELIQSIRVAKTAINSMGKVWEHSHAARDAIEQRLQKLIQIYHSQGSRPASPIEGYRVVLSAEESKDQRHLRWHIPEPMEKAYPRDMDVVYSTLSEALYMTAGA</sequence>
<evidence type="ECO:0000256" key="1">
    <source>
        <dbReference type="ARBA" id="ARBA00004123"/>
    </source>
</evidence>
<comment type="subcellular location">
    <subcellularLocation>
        <location evidence="1">Nucleus</location>
    </subcellularLocation>
</comment>
<feature type="compositionally biased region" description="Basic and acidic residues" evidence="6">
    <location>
        <begin position="385"/>
        <end position="401"/>
    </location>
</feature>
<evidence type="ECO:0000256" key="3">
    <source>
        <dbReference type="ARBA" id="ARBA00023015"/>
    </source>
</evidence>
<feature type="region of interest" description="Disordered" evidence="6">
    <location>
        <begin position="445"/>
        <end position="467"/>
    </location>
</feature>
<dbReference type="STRING" id="1163406.A0A0L0NJA9"/>